<sequence>MVERFLKTWLLSPFLFKVSDLKTRTDNTVKDLHNLSNTVLQKRKAVIESKEYPTTDQFKPLMDTILELSIDKGLLTDRQMREELDTILFGGHDTSANTLTFTLMLLGSDLDRQEKVYKE</sequence>
<dbReference type="Pfam" id="PF00067">
    <property type="entry name" value="p450"/>
    <property type="match status" value="1"/>
</dbReference>
<dbReference type="GeneID" id="113495457"/>
<evidence type="ECO:0000256" key="7">
    <source>
        <dbReference type="ARBA" id="ARBA00022723"/>
    </source>
</evidence>
<evidence type="ECO:0000256" key="4">
    <source>
        <dbReference type="ARBA" id="ARBA00004406"/>
    </source>
</evidence>
<dbReference type="RefSeq" id="XP_026729983.1">
    <property type="nucleotide sequence ID" value="XM_026874182.1"/>
</dbReference>
<gene>
    <name evidence="15" type="primary">LOC113495457</name>
</gene>
<dbReference type="AlphaFoldDB" id="A0A7E5VNS6"/>
<dbReference type="GO" id="GO:0020037">
    <property type="term" value="F:heme binding"/>
    <property type="evidence" value="ECO:0007669"/>
    <property type="project" value="InterPro"/>
</dbReference>
<evidence type="ECO:0000256" key="6">
    <source>
        <dbReference type="ARBA" id="ARBA00022617"/>
    </source>
</evidence>
<dbReference type="GO" id="GO:0004497">
    <property type="term" value="F:monooxygenase activity"/>
    <property type="evidence" value="ECO:0007669"/>
    <property type="project" value="UniProtKB-KW"/>
</dbReference>
<evidence type="ECO:0000256" key="10">
    <source>
        <dbReference type="ARBA" id="ARBA00023002"/>
    </source>
</evidence>
<evidence type="ECO:0000256" key="5">
    <source>
        <dbReference type="ARBA" id="ARBA00010617"/>
    </source>
</evidence>
<dbReference type="InParanoid" id="A0A7E5VNS6"/>
<keyword evidence="9" id="KW-0492">Microsome</keyword>
<evidence type="ECO:0000256" key="8">
    <source>
        <dbReference type="ARBA" id="ARBA00022824"/>
    </source>
</evidence>
<comment type="similarity">
    <text evidence="5">Belongs to the cytochrome P450 family.</text>
</comment>
<dbReference type="InterPro" id="IPR001128">
    <property type="entry name" value="Cyt_P450"/>
</dbReference>
<evidence type="ECO:0000256" key="9">
    <source>
        <dbReference type="ARBA" id="ARBA00022848"/>
    </source>
</evidence>
<comment type="function">
    <text evidence="2">May be involved in the metabolism of insect hormones and in the breakdown of synthetic insecticides.</text>
</comment>
<evidence type="ECO:0000313" key="14">
    <source>
        <dbReference type="Proteomes" id="UP000322000"/>
    </source>
</evidence>
<keyword evidence="6" id="KW-0349">Heme</keyword>
<dbReference type="PANTHER" id="PTHR24291:SF189">
    <property type="entry name" value="CYTOCHROME P450 4C3-RELATED"/>
    <property type="match status" value="1"/>
</dbReference>
<keyword evidence="11" id="KW-0408">Iron</keyword>
<keyword evidence="8" id="KW-0256">Endoplasmic reticulum</keyword>
<evidence type="ECO:0000313" key="15">
    <source>
        <dbReference type="RefSeq" id="XP_026729983.1"/>
    </source>
</evidence>
<organism evidence="14 15">
    <name type="scientific">Trichoplusia ni</name>
    <name type="common">Cabbage looper</name>
    <dbReference type="NCBI Taxonomy" id="7111"/>
    <lineage>
        <taxon>Eukaryota</taxon>
        <taxon>Metazoa</taxon>
        <taxon>Ecdysozoa</taxon>
        <taxon>Arthropoda</taxon>
        <taxon>Hexapoda</taxon>
        <taxon>Insecta</taxon>
        <taxon>Pterygota</taxon>
        <taxon>Neoptera</taxon>
        <taxon>Endopterygota</taxon>
        <taxon>Lepidoptera</taxon>
        <taxon>Glossata</taxon>
        <taxon>Ditrysia</taxon>
        <taxon>Noctuoidea</taxon>
        <taxon>Noctuidae</taxon>
        <taxon>Plusiinae</taxon>
        <taxon>Trichoplusia</taxon>
    </lineage>
</organism>
<evidence type="ECO:0000256" key="12">
    <source>
        <dbReference type="ARBA" id="ARBA00023033"/>
    </source>
</evidence>
<dbReference type="Proteomes" id="UP000322000">
    <property type="component" value="Chromosome 6"/>
</dbReference>
<dbReference type="PANTHER" id="PTHR24291">
    <property type="entry name" value="CYTOCHROME P450 FAMILY 4"/>
    <property type="match status" value="1"/>
</dbReference>
<protein>
    <submittedName>
        <fullName evidence="15">Cytochrome P450 4C1-like</fullName>
    </submittedName>
</protein>
<proteinExistence type="inferred from homology"/>
<evidence type="ECO:0000256" key="1">
    <source>
        <dbReference type="ARBA" id="ARBA00001971"/>
    </source>
</evidence>
<dbReference type="KEGG" id="tnl:113495457"/>
<keyword evidence="10" id="KW-0560">Oxidoreductase</keyword>
<evidence type="ECO:0000256" key="11">
    <source>
        <dbReference type="ARBA" id="ARBA00023004"/>
    </source>
</evidence>
<evidence type="ECO:0000256" key="13">
    <source>
        <dbReference type="ARBA" id="ARBA00023136"/>
    </source>
</evidence>
<dbReference type="InterPro" id="IPR050196">
    <property type="entry name" value="Cytochrome_P450_Monoox"/>
</dbReference>
<name>A0A7E5VNS6_TRINI</name>
<dbReference type="InterPro" id="IPR036396">
    <property type="entry name" value="Cyt_P450_sf"/>
</dbReference>
<dbReference type="Gene3D" id="1.10.630.10">
    <property type="entry name" value="Cytochrome P450"/>
    <property type="match status" value="1"/>
</dbReference>
<dbReference type="GO" id="GO:0005506">
    <property type="term" value="F:iron ion binding"/>
    <property type="evidence" value="ECO:0007669"/>
    <property type="project" value="InterPro"/>
</dbReference>
<dbReference type="GO" id="GO:0005789">
    <property type="term" value="C:endoplasmic reticulum membrane"/>
    <property type="evidence" value="ECO:0007669"/>
    <property type="project" value="UniProtKB-SubCell"/>
</dbReference>
<dbReference type="SUPFAM" id="SSF48264">
    <property type="entry name" value="Cytochrome P450"/>
    <property type="match status" value="1"/>
</dbReference>
<evidence type="ECO:0000256" key="2">
    <source>
        <dbReference type="ARBA" id="ARBA00003690"/>
    </source>
</evidence>
<keyword evidence="7" id="KW-0479">Metal-binding</keyword>
<keyword evidence="13" id="KW-0472">Membrane</keyword>
<evidence type="ECO:0000256" key="3">
    <source>
        <dbReference type="ARBA" id="ARBA00004174"/>
    </source>
</evidence>
<comment type="subcellular location">
    <subcellularLocation>
        <location evidence="4">Endoplasmic reticulum membrane</location>
        <topology evidence="4">Peripheral membrane protein</topology>
    </subcellularLocation>
    <subcellularLocation>
        <location evidence="3">Microsome membrane</location>
        <topology evidence="3">Peripheral membrane protein</topology>
    </subcellularLocation>
</comment>
<accession>A0A7E5VNS6</accession>
<dbReference type="GO" id="GO:0016705">
    <property type="term" value="F:oxidoreductase activity, acting on paired donors, with incorporation or reduction of molecular oxygen"/>
    <property type="evidence" value="ECO:0007669"/>
    <property type="project" value="InterPro"/>
</dbReference>
<keyword evidence="14" id="KW-1185">Reference proteome</keyword>
<reference evidence="15" key="1">
    <citation type="submission" date="2025-08" db="UniProtKB">
        <authorList>
            <consortium name="RefSeq"/>
        </authorList>
    </citation>
    <scope>IDENTIFICATION</scope>
</reference>
<comment type="cofactor">
    <cofactor evidence="1">
        <name>heme</name>
        <dbReference type="ChEBI" id="CHEBI:30413"/>
    </cofactor>
</comment>
<keyword evidence="12" id="KW-0503">Monooxygenase</keyword>
<dbReference type="OrthoDB" id="1372046at2759"/>